<dbReference type="InterPro" id="IPR011990">
    <property type="entry name" value="TPR-like_helical_dom_sf"/>
</dbReference>
<sequence>MTTALASLEAKARAALADGDLQTAAAAATALVSQSPERSEGYFLMGMVAAEAGQIGRAVPLVEAAVEREPCAEHLAQLARLLILLRRDGDAGNAARQALALSPRDALTLDTIGCVLARLGDHEASMAPFTAAANIAPDNLDYRYNLAAASGFTGRVEEARRHYEAILKVDPANARVHYALAILSRQTAQANHVPRLKKALASAERPDDALRIRYALAKELEDVGRAADAFCHLSAANAAHKQAISYDFAQDAAIFDAIEDMFTRQLATSSFDRGGHGNPDPAPIFVVGMPRTGTTLVDRILSSHRDVEAAGELQAMPLAVKQLSGTPSRQVIDAATIAASAAIDPAEIGDAYLARAAHHRANGKVRFTDKLPANFLYLGHILRALPNARIVCLRRNPMDTVWSNYKNLFASQSAYYAYSYDLMDTARYYQRFDRLMALWEDLCPGRVLQLSYEGLVTDFEGQTRRLLEHCGLDWDAACLSFHTNRAAVATPSAAQVRRPINGDAVGRWRSHAKALEPVRAWFQVQGIRPE</sequence>
<dbReference type="Pfam" id="PF13469">
    <property type="entry name" value="Sulfotransfer_3"/>
    <property type="match status" value="1"/>
</dbReference>
<proteinExistence type="predicted"/>
<evidence type="ECO:0000256" key="1">
    <source>
        <dbReference type="ARBA" id="ARBA00022679"/>
    </source>
</evidence>
<comment type="caution">
    <text evidence="2">The sequence shown here is derived from an EMBL/GenBank/DDBJ whole genome shotgun (WGS) entry which is preliminary data.</text>
</comment>
<dbReference type="EMBL" id="WVTD01000014">
    <property type="protein sequence ID" value="MYL99389.1"/>
    <property type="molecule type" value="Genomic_DNA"/>
</dbReference>
<dbReference type="RefSeq" id="WP_160986893.1">
    <property type="nucleotide sequence ID" value="NZ_WVTD01000014.1"/>
</dbReference>
<protein>
    <submittedName>
        <fullName evidence="2">Sulfotransferase</fullName>
    </submittedName>
</protein>
<dbReference type="GO" id="GO:0008476">
    <property type="term" value="F:protein-tyrosine sulfotransferase activity"/>
    <property type="evidence" value="ECO:0007669"/>
    <property type="project" value="InterPro"/>
</dbReference>
<dbReference type="AlphaFoldDB" id="A0A7X4GKP3"/>
<dbReference type="InterPro" id="IPR026634">
    <property type="entry name" value="TPST-like"/>
</dbReference>
<dbReference type="Pfam" id="PF14559">
    <property type="entry name" value="TPR_19"/>
    <property type="match status" value="1"/>
</dbReference>
<dbReference type="PANTHER" id="PTHR12788">
    <property type="entry name" value="PROTEIN-TYROSINE SULFOTRANSFERASE 2"/>
    <property type="match status" value="1"/>
</dbReference>
<keyword evidence="3" id="KW-1185">Reference proteome</keyword>
<evidence type="ECO:0000313" key="3">
    <source>
        <dbReference type="Proteomes" id="UP000465810"/>
    </source>
</evidence>
<dbReference type="SUPFAM" id="SSF48452">
    <property type="entry name" value="TPR-like"/>
    <property type="match status" value="1"/>
</dbReference>
<accession>A0A7X4GKP3</accession>
<organism evidence="2 3">
    <name type="scientific">Novosphingobium silvae</name>
    <dbReference type="NCBI Taxonomy" id="2692619"/>
    <lineage>
        <taxon>Bacteria</taxon>
        <taxon>Pseudomonadati</taxon>
        <taxon>Pseudomonadota</taxon>
        <taxon>Alphaproteobacteria</taxon>
        <taxon>Sphingomonadales</taxon>
        <taxon>Sphingomonadaceae</taxon>
        <taxon>Novosphingobium</taxon>
    </lineage>
</organism>
<dbReference type="InterPro" id="IPR027417">
    <property type="entry name" value="P-loop_NTPase"/>
</dbReference>
<dbReference type="PANTHER" id="PTHR12788:SF10">
    <property type="entry name" value="PROTEIN-TYROSINE SULFOTRANSFERASE"/>
    <property type="match status" value="1"/>
</dbReference>
<gene>
    <name evidence="2" type="ORF">GR702_16595</name>
</gene>
<evidence type="ECO:0000313" key="2">
    <source>
        <dbReference type="EMBL" id="MYL99389.1"/>
    </source>
</evidence>
<dbReference type="Proteomes" id="UP000465810">
    <property type="component" value="Unassembled WGS sequence"/>
</dbReference>
<dbReference type="Gene3D" id="1.25.40.10">
    <property type="entry name" value="Tetratricopeptide repeat domain"/>
    <property type="match status" value="1"/>
</dbReference>
<keyword evidence="1 2" id="KW-0808">Transferase</keyword>
<dbReference type="Gene3D" id="3.40.50.300">
    <property type="entry name" value="P-loop containing nucleotide triphosphate hydrolases"/>
    <property type="match status" value="1"/>
</dbReference>
<dbReference type="SMART" id="SM00028">
    <property type="entry name" value="TPR"/>
    <property type="match status" value="3"/>
</dbReference>
<dbReference type="SUPFAM" id="SSF52540">
    <property type="entry name" value="P-loop containing nucleoside triphosphate hydrolases"/>
    <property type="match status" value="1"/>
</dbReference>
<dbReference type="InterPro" id="IPR019734">
    <property type="entry name" value="TPR_rpt"/>
</dbReference>
<name>A0A7X4GKP3_9SPHN</name>
<reference evidence="2 3" key="1">
    <citation type="submission" date="2019-12" db="EMBL/GenBank/DDBJ databases">
        <authorList>
            <person name="Feng G."/>
            <person name="Zhu H."/>
        </authorList>
    </citation>
    <scope>NUCLEOTIDE SEQUENCE [LARGE SCALE GENOMIC DNA]</scope>
    <source>
        <strain evidence="2 3">FGD1</strain>
    </source>
</reference>